<dbReference type="HOGENOM" id="CLU_055868_0_2_1"/>
<dbReference type="Proteomes" id="UP000000707">
    <property type="component" value="Unassembled WGS sequence"/>
</dbReference>
<dbReference type="GO" id="GO:0031072">
    <property type="term" value="F:heat shock protein binding"/>
    <property type="evidence" value="ECO:0007669"/>
    <property type="project" value="TreeGrafter"/>
</dbReference>
<sequence length="287" mass="33641">MAVPFPDIDPYEVLGVSNTANPIEVKRAYKKLSLKYHPDKLRQQQISNNNGDDTNDLFPKIQFAYSVLSDHNRRQRYDATGSLAELEEGEDSFDWKEYFNSLNEKITVEMIEEDRLKYQNSEEERSDILQNILFYEGDFLKLFEVIPHLEFDEREEERVFVIVEELEQQFPQEFSKNAVKSIAKYQKSRKTKVKNQLKKLAKEAKEAEKLEKLIKGKHKGNDLQAIIRARQSSRMDDLISNLESKYVDKKGKKRSNVSDDEFNRIQQGLLNKKKNGFKAFTPTFTLL</sequence>
<dbReference type="PROSITE" id="PS00636">
    <property type="entry name" value="DNAJ_1"/>
    <property type="match status" value="1"/>
</dbReference>
<dbReference type="eggNOG" id="KOG0719">
    <property type="taxonomic scope" value="Eukaryota"/>
</dbReference>
<reference evidence="3 4" key="1">
    <citation type="journal article" date="2011" name="Proc. Natl. Acad. Sci. U.S.A.">
        <title>Comparative genomics of xylose-fermenting fungi for enhanced biofuel production.</title>
        <authorList>
            <person name="Wohlbach D.J."/>
            <person name="Kuo A."/>
            <person name="Sato T.K."/>
            <person name="Potts K.M."/>
            <person name="Salamov A.A."/>
            <person name="LaButti K.M."/>
            <person name="Sun H."/>
            <person name="Clum A."/>
            <person name="Pangilinan J.L."/>
            <person name="Lindquist E.A."/>
            <person name="Lucas S."/>
            <person name="Lapidus A."/>
            <person name="Jin M."/>
            <person name="Gunawan C."/>
            <person name="Balan V."/>
            <person name="Dale B.E."/>
            <person name="Jeffries T.W."/>
            <person name="Zinkel R."/>
            <person name="Barry K.W."/>
            <person name="Grigoriev I.V."/>
            <person name="Gasch A.P."/>
        </authorList>
    </citation>
    <scope>NUCLEOTIDE SEQUENCE [LARGE SCALE GENOMIC DNA]</scope>
    <source>
        <strain evidence="4">ATCC 10573 / BCRC 21748 / CBS 615 / JCM 9827 / NBRC 10315 / NRRL Y-1498 / VKM Y-70</strain>
    </source>
</reference>
<dbReference type="EMBL" id="GL996521">
    <property type="protein sequence ID" value="EGV63848.1"/>
    <property type="molecule type" value="Genomic_DNA"/>
</dbReference>
<keyword evidence="4" id="KW-1185">Reference proteome</keyword>
<dbReference type="InterPro" id="IPR001623">
    <property type="entry name" value="DnaJ_domain"/>
</dbReference>
<dbReference type="GeneID" id="18250721"/>
<dbReference type="CDD" id="cd06257">
    <property type="entry name" value="DnaJ"/>
    <property type="match status" value="1"/>
</dbReference>
<dbReference type="Pfam" id="PF23302">
    <property type="entry name" value="HTH_DNAJC9"/>
    <property type="match status" value="1"/>
</dbReference>
<dbReference type="Pfam" id="PF00226">
    <property type="entry name" value="DnaJ"/>
    <property type="match status" value="1"/>
</dbReference>
<accession>G3B4R0</accession>
<dbReference type="SMART" id="SM00271">
    <property type="entry name" value="DnaJ"/>
    <property type="match status" value="1"/>
</dbReference>
<name>G3B4R0_CANTC</name>
<feature type="coiled-coil region" evidence="1">
    <location>
        <begin position="190"/>
        <end position="217"/>
    </location>
</feature>
<dbReference type="PROSITE" id="PS50076">
    <property type="entry name" value="DNAJ_2"/>
    <property type="match status" value="1"/>
</dbReference>
<dbReference type="InterPro" id="IPR056453">
    <property type="entry name" value="HTH_DNAJC9"/>
</dbReference>
<dbReference type="PANTHER" id="PTHR44144">
    <property type="entry name" value="DNAJ HOMOLOG SUBFAMILY C MEMBER 9"/>
    <property type="match status" value="1"/>
</dbReference>
<dbReference type="KEGG" id="cten:18250721"/>
<dbReference type="GO" id="GO:0005634">
    <property type="term" value="C:nucleus"/>
    <property type="evidence" value="ECO:0007669"/>
    <property type="project" value="TreeGrafter"/>
</dbReference>
<dbReference type="PANTHER" id="PTHR44144:SF1">
    <property type="entry name" value="DNAJ HOMOLOG SUBFAMILY C MEMBER 9"/>
    <property type="match status" value="1"/>
</dbReference>
<dbReference type="OrthoDB" id="110024at2759"/>
<protein>
    <submittedName>
        <fullName evidence="3">DnaJ-domain-containing protein</fullName>
    </submittedName>
</protein>
<dbReference type="AlphaFoldDB" id="G3B4R0"/>
<gene>
    <name evidence="3" type="ORF">CANTEDRAFT_97883</name>
</gene>
<proteinExistence type="predicted"/>
<dbReference type="InterPro" id="IPR052594">
    <property type="entry name" value="J_domain-containing_protein"/>
</dbReference>
<feature type="domain" description="J" evidence="2">
    <location>
        <begin position="9"/>
        <end position="81"/>
    </location>
</feature>
<dbReference type="SUPFAM" id="SSF46565">
    <property type="entry name" value="Chaperone J-domain"/>
    <property type="match status" value="1"/>
</dbReference>
<dbReference type="Gene3D" id="1.10.287.110">
    <property type="entry name" value="DnaJ domain"/>
    <property type="match status" value="1"/>
</dbReference>
<evidence type="ECO:0000256" key="1">
    <source>
        <dbReference type="SAM" id="Coils"/>
    </source>
</evidence>
<evidence type="ECO:0000259" key="2">
    <source>
        <dbReference type="PROSITE" id="PS50076"/>
    </source>
</evidence>
<dbReference type="PRINTS" id="PR00625">
    <property type="entry name" value="JDOMAIN"/>
</dbReference>
<dbReference type="InterPro" id="IPR018253">
    <property type="entry name" value="DnaJ_domain_CS"/>
</dbReference>
<evidence type="ECO:0000313" key="4">
    <source>
        <dbReference type="Proteomes" id="UP000000707"/>
    </source>
</evidence>
<evidence type="ECO:0000313" key="3">
    <source>
        <dbReference type="EMBL" id="EGV63848.1"/>
    </source>
</evidence>
<organism evidence="4">
    <name type="scientific">Candida tenuis (strain ATCC 10573 / BCRC 21748 / CBS 615 / JCM 9827 / NBRC 10315 / NRRL Y-1498 / VKM Y-70)</name>
    <name type="common">Yeast</name>
    <name type="synonym">Yamadazyma tenuis</name>
    <dbReference type="NCBI Taxonomy" id="590646"/>
    <lineage>
        <taxon>Eukaryota</taxon>
        <taxon>Fungi</taxon>
        <taxon>Dikarya</taxon>
        <taxon>Ascomycota</taxon>
        <taxon>Saccharomycotina</taxon>
        <taxon>Pichiomycetes</taxon>
        <taxon>Debaryomycetaceae</taxon>
        <taxon>Yamadazyma</taxon>
    </lineage>
</organism>
<dbReference type="InterPro" id="IPR036869">
    <property type="entry name" value="J_dom_sf"/>
</dbReference>
<dbReference type="GO" id="GO:0005737">
    <property type="term" value="C:cytoplasm"/>
    <property type="evidence" value="ECO:0007669"/>
    <property type="project" value="TreeGrafter"/>
</dbReference>
<keyword evidence="1" id="KW-0175">Coiled coil</keyword>